<gene>
    <name evidence="1" type="ORF">HCN44_000890</name>
</gene>
<organism evidence="1 2">
    <name type="scientific">Aphidius gifuensis</name>
    <name type="common">Parasitoid wasp</name>
    <dbReference type="NCBI Taxonomy" id="684658"/>
    <lineage>
        <taxon>Eukaryota</taxon>
        <taxon>Metazoa</taxon>
        <taxon>Ecdysozoa</taxon>
        <taxon>Arthropoda</taxon>
        <taxon>Hexapoda</taxon>
        <taxon>Insecta</taxon>
        <taxon>Pterygota</taxon>
        <taxon>Neoptera</taxon>
        <taxon>Endopterygota</taxon>
        <taxon>Hymenoptera</taxon>
        <taxon>Apocrita</taxon>
        <taxon>Ichneumonoidea</taxon>
        <taxon>Braconidae</taxon>
        <taxon>Aphidiinae</taxon>
        <taxon>Aphidius</taxon>
    </lineage>
</organism>
<reference evidence="1 2" key="1">
    <citation type="submission" date="2020-08" db="EMBL/GenBank/DDBJ databases">
        <title>Aphidius gifuensis genome sequencing and assembly.</title>
        <authorList>
            <person name="Du Z."/>
        </authorList>
    </citation>
    <scope>NUCLEOTIDE SEQUENCE [LARGE SCALE GENOMIC DNA]</scope>
    <source>
        <strain evidence="1">YNYX2018</strain>
        <tissue evidence="1">Adults</tissue>
    </source>
</reference>
<sequence length="249" mass="28495">MIHQGQCRNIYNEELQLEAKSIIEQNDVTAQENKLIFDNLLKTFLTANRKKLEKCTANIIAQSTHREDNELNKLFNIGVNYAVVCNDVPALLGCMKSYTDLLISDESKMMKNQYNRFYDMTNVFINSLCSKNGEQITNIAKNYDCYLDKINNSKCSKDNIELFIASMFKKSLFKNNNERIGIMLDILLGVKDYFEVKSTNVEQCSRLGEIEKCAAGILYQCPGKEPSLGPSNTVQAFFTYFNTGIYCYE</sequence>
<dbReference type="AlphaFoldDB" id="A0A834XK83"/>
<dbReference type="Proteomes" id="UP000639338">
    <property type="component" value="Unassembled WGS sequence"/>
</dbReference>
<accession>A0A834XK83</accession>
<proteinExistence type="predicted"/>
<name>A0A834XK83_APHGI</name>
<evidence type="ECO:0000313" key="2">
    <source>
        <dbReference type="Proteomes" id="UP000639338"/>
    </source>
</evidence>
<protein>
    <submittedName>
        <fullName evidence="1">Uncharacterized protein</fullName>
    </submittedName>
</protein>
<dbReference type="EMBL" id="JACMRX010000005">
    <property type="protein sequence ID" value="KAF7988317.1"/>
    <property type="molecule type" value="Genomic_DNA"/>
</dbReference>
<evidence type="ECO:0000313" key="1">
    <source>
        <dbReference type="EMBL" id="KAF7988317.1"/>
    </source>
</evidence>
<comment type="caution">
    <text evidence="1">The sequence shown here is derived from an EMBL/GenBank/DDBJ whole genome shotgun (WGS) entry which is preliminary data.</text>
</comment>
<keyword evidence="2" id="KW-1185">Reference proteome</keyword>